<dbReference type="OrthoDB" id="5149475at2"/>
<accession>A0A4V6PB21</accession>
<evidence type="ECO:0000313" key="1">
    <source>
        <dbReference type="EMBL" id="TDC49105.1"/>
    </source>
</evidence>
<evidence type="ECO:0008006" key="3">
    <source>
        <dbReference type="Google" id="ProtNLM"/>
    </source>
</evidence>
<organism evidence="1 2">
    <name type="scientific">Jiangella ureilytica</name>
    <dbReference type="NCBI Taxonomy" id="2530374"/>
    <lineage>
        <taxon>Bacteria</taxon>
        <taxon>Bacillati</taxon>
        <taxon>Actinomycetota</taxon>
        <taxon>Actinomycetes</taxon>
        <taxon>Jiangellales</taxon>
        <taxon>Jiangellaceae</taxon>
        <taxon>Jiangella</taxon>
    </lineage>
</organism>
<dbReference type="Proteomes" id="UP000295621">
    <property type="component" value="Unassembled WGS sequence"/>
</dbReference>
<proteinExistence type="predicted"/>
<dbReference type="InterPro" id="IPR036514">
    <property type="entry name" value="SGNH_hydro_sf"/>
</dbReference>
<dbReference type="AlphaFoldDB" id="A0A4V6PB21"/>
<name>A0A4V6PB21_9ACTN</name>
<evidence type="ECO:0000313" key="2">
    <source>
        <dbReference type="Proteomes" id="UP000295621"/>
    </source>
</evidence>
<dbReference type="EMBL" id="SMKL01000046">
    <property type="protein sequence ID" value="TDC49105.1"/>
    <property type="molecule type" value="Genomic_DNA"/>
</dbReference>
<dbReference type="RefSeq" id="WP_131985386.1">
    <property type="nucleotide sequence ID" value="NZ_SMKL01000046.1"/>
</dbReference>
<gene>
    <name evidence="1" type="ORF">E1212_19215</name>
</gene>
<comment type="caution">
    <text evidence="1">The sequence shown here is derived from an EMBL/GenBank/DDBJ whole genome shotgun (WGS) entry which is preliminary data.</text>
</comment>
<reference evidence="1 2" key="1">
    <citation type="submission" date="2019-02" db="EMBL/GenBank/DDBJ databases">
        <title>Draft genome sequences of novel Actinobacteria.</title>
        <authorList>
            <person name="Sahin N."/>
            <person name="Ay H."/>
            <person name="Saygin H."/>
        </authorList>
    </citation>
    <scope>NUCLEOTIDE SEQUENCE [LARGE SCALE GENOMIC DNA]</scope>
    <source>
        <strain evidence="1 2">KC603</strain>
    </source>
</reference>
<protein>
    <recommendedName>
        <fullName evidence="3">SGNH hydrolase-type esterase domain-containing protein</fullName>
    </recommendedName>
</protein>
<dbReference type="SUPFAM" id="SSF52266">
    <property type="entry name" value="SGNH hydrolase"/>
    <property type="match status" value="1"/>
</dbReference>
<keyword evidence="2" id="KW-1185">Reference proteome</keyword>
<dbReference type="Gene3D" id="3.40.50.1110">
    <property type="entry name" value="SGNH hydrolase"/>
    <property type="match status" value="1"/>
</dbReference>
<sequence>MYWLTVHVDRWRGDAAQRAADRHNSDWINDQLRAVAELHPNLVVVDWAAVVTDDWLADGVHPSPAGITAWCELLETALFDGVSGR</sequence>